<gene>
    <name evidence="3" type="ORF">HERI1096_LOCUS13778</name>
</gene>
<dbReference type="EMBL" id="HBHX01024760">
    <property type="protein sequence ID" value="CAE0113118.1"/>
    <property type="molecule type" value="Transcribed_RNA"/>
</dbReference>
<evidence type="ECO:0000256" key="2">
    <source>
        <dbReference type="SAM" id="Phobius"/>
    </source>
</evidence>
<feature type="transmembrane region" description="Helical" evidence="2">
    <location>
        <begin position="21"/>
        <end position="40"/>
    </location>
</feature>
<reference evidence="3" key="1">
    <citation type="submission" date="2021-01" db="EMBL/GenBank/DDBJ databases">
        <authorList>
            <person name="Corre E."/>
            <person name="Pelletier E."/>
            <person name="Niang G."/>
            <person name="Scheremetjew M."/>
            <person name="Finn R."/>
            <person name="Kale V."/>
            <person name="Holt S."/>
            <person name="Cochrane G."/>
            <person name="Meng A."/>
            <person name="Brown T."/>
            <person name="Cohen L."/>
        </authorList>
    </citation>
    <scope>NUCLEOTIDE SEQUENCE</scope>
    <source>
        <strain evidence="3">CCMP281</strain>
    </source>
</reference>
<sequence length="274" mass="29622">MGMPLWLRRRCRSTTAYWEPCVAFEAIVSITSGVLVWMGFWDALEMVIPPDAYWRGIMIIIGMIGLFASRTMYDKSLIHALRQHGDCSERAHAKMLSGMEMASGVPSASSSSNASMDRSNNASAGGMDGGVAGAGVSSDAAKEAVSGTHMSVDGSGSSGALQKRPYFNPPRPDARRCGRAVFAILVGLTLWVGLWDLFDYHLIPFLFKREDGSGISSDICSDAVESPGPWQVVRSPACLGVKMMLMVIGVIGMWATRSLYGTVQVHTAQFSHFQ</sequence>
<name>A0A7S3AU80_9EUKA</name>
<proteinExistence type="predicted"/>
<accession>A0A7S3AU80</accession>
<feature type="region of interest" description="Disordered" evidence="1">
    <location>
        <begin position="147"/>
        <end position="168"/>
    </location>
</feature>
<organism evidence="3">
    <name type="scientific">Haptolina ericina</name>
    <dbReference type="NCBI Taxonomy" id="156174"/>
    <lineage>
        <taxon>Eukaryota</taxon>
        <taxon>Haptista</taxon>
        <taxon>Haptophyta</taxon>
        <taxon>Prymnesiophyceae</taxon>
        <taxon>Prymnesiales</taxon>
        <taxon>Prymnesiaceae</taxon>
        <taxon>Haptolina</taxon>
    </lineage>
</organism>
<keyword evidence="2" id="KW-1133">Transmembrane helix</keyword>
<feature type="transmembrane region" description="Helical" evidence="2">
    <location>
        <begin position="239"/>
        <end position="256"/>
    </location>
</feature>
<evidence type="ECO:0000256" key="1">
    <source>
        <dbReference type="SAM" id="MobiDB-lite"/>
    </source>
</evidence>
<evidence type="ECO:0000313" key="3">
    <source>
        <dbReference type="EMBL" id="CAE0113118.1"/>
    </source>
</evidence>
<dbReference type="AlphaFoldDB" id="A0A7S3AU80"/>
<feature type="region of interest" description="Disordered" evidence="1">
    <location>
        <begin position="102"/>
        <end position="122"/>
    </location>
</feature>
<protein>
    <submittedName>
        <fullName evidence="3">Uncharacterized protein</fullName>
    </submittedName>
</protein>
<keyword evidence="2" id="KW-0812">Transmembrane</keyword>
<feature type="transmembrane region" description="Helical" evidence="2">
    <location>
        <begin position="52"/>
        <end position="73"/>
    </location>
</feature>
<keyword evidence="2" id="KW-0472">Membrane</keyword>
<feature type="transmembrane region" description="Helical" evidence="2">
    <location>
        <begin position="180"/>
        <end position="198"/>
    </location>
</feature>